<feature type="compositionally biased region" description="Low complexity" evidence="1">
    <location>
        <begin position="39"/>
        <end position="66"/>
    </location>
</feature>
<dbReference type="Pfam" id="PF03640">
    <property type="entry name" value="Lipoprotein_15"/>
    <property type="match status" value="2"/>
</dbReference>
<dbReference type="OrthoDB" id="597632at2"/>
<dbReference type="RefSeq" id="WP_075029861.1">
    <property type="nucleotide sequence ID" value="NZ_FONR01000010.1"/>
</dbReference>
<keyword evidence="2" id="KW-0732">Signal</keyword>
<protein>
    <submittedName>
        <fullName evidence="3">Predicted lipoprotein with conserved Yx(FWY)xxD motif</fullName>
    </submittedName>
</protein>
<evidence type="ECO:0000313" key="4">
    <source>
        <dbReference type="Proteomes" id="UP000181942"/>
    </source>
</evidence>
<dbReference type="AlphaFoldDB" id="A0A1I2KR24"/>
<dbReference type="PANTHER" id="PTHR39335">
    <property type="entry name" value="BLL4220 PROTEIN"/>
    <property type="match status" value="1"/>
</dbReference>
<dbReference type="PROSITE" id="PS51257">
    <property type="entry name" value="PROKAR_LIPOPROTEIN"/>
    <property type="match status" value="1"/>
</dbReference>
<sequence length="191" mass="19693">MIQRRIVLLSAAGLASAFLLAACGSSMDKASTGTSPGNAAPVATAASESATSAPTASESTPSAPAADGHATPTTMVMAKTVNGIGSVVTDDKGMTLYRYDKDEANPSKWTCAGECTKTWIPVIVQDSVQTMGVEKSLLGTVHRNGMKQLTLGGWPLYRYVGDTQAGQTNGQAKDKTWYAVTPSGTKSTVTG</sequence>
<dbReference type="InterPro" id="IPR005297">
    <property type="entry name" value="Lipoprotein_repeat"/>
</dbReference>
<dbReference type="GO" id="GO:0043448">
    <property type="term" value="P:alkane catabolic process"/>
    <property type="evidence" value="ECO:0007669"/>
    <property type="project" value="TreeGrafter"/>
</dbReference>
<evidence type="ECO:0000313" key="3">
    <source>
        <dbReference type="EMBL" id="SFF68973.1"/>
    </source>
</evidence>
<dbReference type="Proteomes" id="UP000181942">
    <property type="component" value="Unassembled WGS sequence"/>
</dbReference>
<proteinExistence type="predicted"/>
<organism evidence="3 4">
    <name type="scientific">Streptomyces mirabilis</name>
    <dbReference type="NCBI Taxonomy" id="68239"/>
    <lineage>
        <taxon>Bacteria</taxon>
        <taxon>Bacillati</taxon>
        <taxon>Actinomycetota</taxon>
        <taxon>Actinomycetes</taxon>
        <taxon>Kitasatosporales</taxon>
        <taxon>Streptomycetaceae</taxon>
        <taxon>Streptomyces</taxon>
    </lineage>
</organism>
<gene>
    <name evidence="3" type="ORF">SAMN02787118_110333</name>
</gene>
<name>A0A1I2KR24_9ACTN</name>
<dbReference type="EMBL" id="FONR01000010">
    <property type="protein sequence ID" value="SFF68973.1"/>
    <property type="molecule type" value="Genomic_DNA"/>
</dbReference>
<evidence type="ECO:0000256" key="2">
    <source>
        <dbReference type="SAM" id="SignalP"/>
    </source>
</evidence>
<dbReference type="PANTHER" id="PTHR39335:SF1">
    <property type="entry name" value="BLL4220 PROTEIN"/>
    <property type="match status" value="1"/>
</dbReference>
<evidence type="ECO:0000256" key="1">
    <source>
        <dbReference type="SAM" id="MobiDB-lite"/>
    </source>
</evidence>
<feature type="chain" id="PRO_5039618821" evidence="2">
    <location>
        <begin position="22"/>
        <end position="191"/>
    </location>
</feature>
<feature type="signal peptide" evidence="2">
    <location>
        <begin position="1"/>
        <end position="21"/>
    </location>
</feature>
<accession>A0A1I2KR24</accession>
<reference evidence="3 4" key="1">
    <citation type="submission" date="2016-10" db="EMBL/GenBank/DDBJ databases">
        <authorList>
            <person name="de Groot N.N."/>
        </authorList>
    </citation>
    <scope>NUCLEOTIDE SEQUENCE [LARGE SCALE GENOMIC DNA]</scope>
    <source>
        <strain evidence="3 4">OK461</strain>
    </source>
</reference>
<keyword evidence="3" id="KW-0449">Lipoprotein</keyword>
<feature type="region of interest" description="Disordered" evidence="1">
    <location>
        <begin position="30"/>
        <end position="70"/>
    </location>
</feature>